<accession>A0A6I3SGZ0</accession>
<organism evidence="1 2">
    <name type="scientific">Heliobacterium mobile</name>
    <name type="common">Heliobacillus mobilis</name>
    <dbReference type="NCBI Taxonomy" id="28064"/>
    <lineage>
        <taxon>Bacteria</taxon>
        <taxon>Bacillati</taxon>
        <taxon>Bacillota</taxon>
        <taxon>Clostridia</taxon>
        <taxon>Eubacteriales</taxon>
        <taxon>Heliobacteriaceae</taxon>
        <taxon>Heliobacterium</taxon>
    </lineage>
</organism>
<dbReference type="EMBL" id="WNKU01000002">
    <property type="protein sequence ID" value="MTV48111.1"/>
    <property type="molecule type" value="Genomic_DNA"/>
</dbReference>
<dbReference type="Gene3D" id="1.10.760.20">
    <property type="entry name" value="Protein of unknown function DUF3243"/>
    <property type="match status" value="1"/>
</dbReference>
<dbReference type="RefSeq" id="WP_155475191.1">
    <property type="nucleotide sequence ID" value="NZ_WNKU01000002.1"/>
</dbReference>
<dbReference type="OrthoDB" id="2382009at2"/>
<gene>
    <name evidence="1" type="ORF">GJ688_03830</name>
</gene>
<dbReference type="Pfam" id="PF11588">
    <property type="entry name" value="DUF3243"/>
    <property type="match status" value="1"/>
</dbReference>
<protein>
    <submittedName>
        <fullName evidence="1">DUF3243 family protein</fullName>
    </submittedName>
</protein>
<keyword evidence="2" id="KW-1185">Reference proteome</keyword>
<evidence type="ECO:0000313" key="2">
    <source>
        <dbReference type="Proteomes" id="UP000430670"/>
    </source>
</evidence>
<dbReference type="AlphaFoldDB" id="A0A6I3SGZ0"/>
<proteinExistence type="predicted"/>
<reference evidence="1 2" key="1">
    <citation type="submission" date="2019-11" db="EMBL/GenBank/DDBJ databases">
        <title>Whole-genome sequence of a the green, strictly anaerobic photosynthetic bacterium Heliobacillus mobilis DSM 6151.</title>
        <authorList>
            <person name="Kyndt J.A."/>
            <person name="Meyer T.E."/>
        </authorList>
    </citation>
    <scope>NUCLEOTIDE SEQUENCE [LARGE SCALE GENOMIC DNA]</scope>
    <source>
        <strain evidence="1 2">DSM 6151</strain>
    </source>
</reference>
<name>A0A6I3SGZ0_HELMO</name>
<sequence>MVDIQGFRERLAARIEEGKDHGISDEVMREGIVNLGDIAMHFFKADRPEEKLMKELWEISTEEEKKTLASILLRYGKQALH</sequence>
<dbReference type="InterPro" id="IPR038292">
    <property type="entry name" value="YmfJ/YflH_sf"/>
</dbReference>
<evidence type="ECO:0000313" key="1">
    <source>
        <dbReference type="EMBL" id="MTV48111.1"/>
    </source>
</evidence>
<dbReference type="Proteomes" id="UP000430670">
    <property type="component" value="Unassembled WGS sequence"/>
</dbReference>
<comment type="caution">
    <text evidence="1">The sequence shown here is derived from an EMBL/GenBank/DDBJ whole genome shotgun (WGS) entry which is preliminary data.</text>
</comment>
<dbReference type="InterPro" id="IPR021637">
    <property type="entry name" value="DUF3243"/>
</dbReference>